<dbReference type="Proteomes" id="UP000034603">
    <property type="component" value="Unassembled WGS sequence"/>
</dbReference>
<keyword evidence="1" id="KW-0472">Membrane</keyword>
<keyword evidence="1" id="KW-1133">Transmembrane helix</keyword>
<keyword evidence="1" id="KW-0812">Transmembrane</keyword>
<feature type="transmembrane region" description="Helical" evidence="1">
    <location>
        <begin position="76"/>
        <end position="95"/>
    </location>
</feature>
<evidence type="ECO:0000313" key="3">
    <source>
        <dbReference type="Proteomes" id="UP000034603"/>
    </source>
</evidence>
<dbReference type="AlphaFoldDB" id="A0A0G0KZM7"/>
<evidence type="ECO:0000313" key="2">
    <source>
        <dbReference type="EMBL" id="KKQ45956.1"/>
    </source>
</evidence>
<sequence length="98" mass="11244">MKKRRTRRQKESAKHNVTVNWNEINLENPSKSRLTEASVKGQKKDVVEAKPKTKANDKNANYMDKDAGLRLIKLDLVKSILISILIVSIELVLYLTRV</sequence>
<comment type="caution">
    <text evidence="2">The sequence shown here is derived from an EMBL/GenBank/DDBJ whole genome shotgun (WGS) entry which is preliminary data.</text>
</comment>
<reference evidence="2 3" key="1">
    <citation type="journal article" date="2015" name="Nature">
        <title>rRNA introns, odd ribosomes, and small enigmatic genomes across a large radiation of phyla.</title>
        <authorList>
            <person name="Brown C.T."/>
            <person name="Hug L.A."/>
            <person name="Thomas B.C."/>
            <person name="Sharon I."/>
            <person name="Castelle C.J."/>
            <person name="Singh A."/>
            <person name="Wilkins M.J."/>
            <person name="Williams K.H."/>
            <person name="Banfield J.F."/>
        </authorList>
    </citation>
    <scope>NUCLEOTIDE SEQUENCE [LARGE SCALE GENOMIC DNA]</scope>
</reference>
<gene>
    <name evidence="2" type="ORF">US62_C0007G0031</name>
</gene>
<proteinExistence type="predicted"/>
<organism evidence="2 3">
    <name type="scientific">Candidatus Woesebacteria bacterium GW2011_GWA1_37_8</name>
    <dbReference type="NCBI Taxonomy" id="1618546"/>
    <lineage>
        <taxon>Bacteria</taxon>
        <taxon>Candidatus Woeseibacteriota</taxon>
    </lineage>
</organism>
<dbReference type="EMBL" id="LBTR01000007">
    <property type="protein sequence ID" value="KKQ45956.1"/>
    <property type="molecule type" value="Genomic_DNA"/>
</dbReference>
<accession>A0A0G0KZM7</accession>
<evidence type="ECO:0000256" key="1">
    <source>
        <dbReference type="SAM" id="Phobius"/>
    </source>
</evidence>
<name>A0A0G0KZM7_9BACT</name>
<protein>
    <submittedName>
        <fullName evidence="2">Uncharacterized protein</fullName>
    </submittedName>
</protein>